<dbReference type="Gene3D" id="3.80.10.10">
    <property type="entry name" value="Ribonuclease Inhibitor"/>
    <property type="match status" value="1"/>
</dbReference>
<comment type="caution">
    <text evidence="2">The sequence shown here is derived from an EMBL/GenBank/DDBJ whole genome shotgun (WGS) entry which is preliminary data.</text>
</comment>
<reference evidence="2" key="1">
    <citation type="submission" date="2022-11" db="EMBL/GenBank/DDBJ databases">
        <authorList>
            <person name="Petersen C."/>
        </authorList>
    </citation>
    <scope>NUCLEOTIDE SEQUENCE</scope>
    <source>
        <strain evidence="2">IBT 34128</strain>
    </source>
</reference>
<gene>
    <name evidence="2" type="ORF">NUU61_004361</name>
</gene>
<keyword evidence="3" id="KW-1185">Reference proteome</keyword>
<dbReference type="Proteomes" id="UP001141434">
    <property type="component" value="Unassembled WGS sequence"/>
</dbReference>
<evidence type="ECO:0000313" key="3">
    <source>
        <dbReference type="Proteomes" id="UP001141434"/>
    </source>
</evidence>
<accession>A0A9W9FL47</accession>
<dbReference type="RefSeq" id="XP_056512970.1">
    <property type="nucleotide sequence ID" value="XM_056654943.1"/>
</dbReference>
<dbReference type="AlphaFoldDB" id="A0A9W9FL47"/>
<dbReference type="OrthoDB" id="2522477at2759"/>
<dbReference type="SUPFAM" id="SSF52047">
    <property type="entry name" value="RNI-like"/>
    <property type="match status" value="1"/>
</dbReference>
<name>A0A9W9FL47_9EURO</name>
<organism evidence="2 3">
    <name type="scientific">Penicillium alfredii</name>
    <dbReference type="NCBI Taxonomy" id="1506179"/>
    <lineage>
        <taxon>Eukaryota</taxon>
        <taxon>Fungi</taxon>
        <taxon>Dikarya</taxon>
        <taxon>Ascomycota</taxon>
        <taxon>Pezizomycotina</taxon>
        <taxon>Eurotiomycetes</taxon>
        <taxon>Eurotiomycetidae</taxon>
        <taxon>Eurotiales</taxon>
        <taxon>Aspergillaceae</taxon>
        <taxon>Penicillium</taxon>
    </lineage>
</organism>
<evidence type="ECO:0000256" key="1">
    <source>
        <dbReference type="SAM" id="MobiDB-lite"/>
    </source>
</evidence>
<reference evidence="2" key="2">
    <citation type="journal article" date="2023" name="IMA Fungus">
        <title>Comparative genomic study of the Penicillium genus elucidates a diverse pangenome and 15 lateral gene transfer events.</title>
        <authorList>
            <person name="Petersen C."/>
            <person name="Sorensen T."/>
            <person name="Nielsen M.R."/>
            <person name="Sondergaard T.E."/>
            <person name="Sorensen J.L."/>
            <person name="Fitzpatrick D.A."/>
            <person name="Frisvad J.C."/>
            <person name="Nielsen K.L."/>
        </authorList>
    </citation>
    <scope>NUCLEOTIDE SEQUENCE</scope>
    <source>
        <strain evidence="2">IBT 34128</strain>
    </source>
</reference>
<dbReference type="InterPro" id="IPR032675">
    <property type="entry name" value="LRR_dom_sf"/>
</dbReference>
<feature type="compositionally biased region" description="Acidic residues" evidence="1">
    <location>
        <begin position="380"/>
        <end position="398"/>
    </location>
</feature>
<dbReference type="EMBL" id="JAPMSZ010000005">
    <property type="protein sequence ID" value="KAJ5102139.1"/>
    <property type="molecule type" value="Genomic_DNA"/>
</dbReference>
<protein>
    <recommendedName>
        <fullName evidence="4">F-box domain-containing protein</fullName>
    </recommendedName>
</protein>
<evidence type="ECO:0000313" key="2">
    <source>
        <dbReference type="EMBL" id="KAJ5102139.1"/>
    </source>
</evidence>
<dbReference type="GeneID" id="81394111"/>
<evidence type="ECO:0008006" key="4">
    <source>
        <dbReference type="Google" id="ProtNLM"/>
    </source>
</evidence>
<feature type="region of interest" description="Disordered" evidence="1">
    <location>
        <begin position="379"/>
        <end position="398"/>
    </location>
</feature>
<proteinExistence type="predicted"/>
<sequence>MSSLFRTGFLDLPDEVIESTLIYLRDDHTLRDFVMVATVCHRLHDMVTPMIYHTVWLFNSVAGERFAKTIANHPALIPHVRELQIHNHGNYGYDDTNKPPFPCPEDLEHVIAQLFNLQSLAMRSDWFQNAADRRRALPCDLQRVINKWQNATLSWQLGVPAKPQVLPNLKTCNIGFDFIPEKGYTFSTMEPIFHHSGLESLSITNICFEQVGNNRCPSPLLTRSTNLKELVLLNCDVNPEGLRQILSLPHALRRFTMKGEIQFSEYGHEHTANRQDYMDALRTHADSLEFLDVDLYYTSGPGVDLRGFSVLRELTLSTNELTGDYHKRSGEVGAVLPPSLRRLVLRDEFGTFPLAAILVKVAHGQLPVLNTVACHTSPDSLEDEQYMEEDEEDEDEDDVIYSPDFSLSKKREKNMELYADAFKNREIGFSIDDKPDPLWAKNNCPCGCWDYRYRMK</sequence>